<organism evidence="1 2">
    <name type="scientific">Tanacetum coccineum</name>
    <dbReference type="NCBI Taxonomy" id="301880"/>
    <lineage>
        <taxon>Eukaryota</taxon>
        <taxon>Viridiplantae</taxon>
        <taxon>Streptophyta</taxon>
        <taxon>Embryophyta</taxon>
        <taxon>Tracheophyta</taxon>
        <taxon>Spermatophyta</taxon>
        <taxon>Magnoliopsida</taxon>
        <taxon>eudicotyledons</taxon>
        <taxon>Gunneridae</taxon>
        <taxon>Pentapetalae</taxon>
        <taxon>asterids</taxon>
        <taxon>campanulids</taxon>
        <taxon>Asterales</taxon>
        <taxon>Asteraceae</taxon>
        <taxon>Asteroideae</taxon>
        <taxon>Anthemideae</taxon>
        <taxon>Anthemidinae</taxon>
        <taxon>Tanacetum</taxon>
    </lineage>
</organism>
<proteinExistence type="predicted"/>
<gene>
    <name evidence="1" type="ORF">Tco_0730384</name>
</gene>
<name>A0ABQ4YRM8_9ASTR</name>
<dbReference type="Proteomes" id="UP001151760">
    <property type="component" value="Unassembled WGS sequence"/>
</dbReference>
<comment type="caution">
    <text evidence="1">The sequence shown here is derived from an EMBL/GenBank/DDBJ whole genome shotgun (WGS) entry which is preliminary data.</text>
</comment>
<reference evidence="1" key="1">
    <citation type="journal article" date="2022" name="Int. J. Mol. Sci.">
        <title>Draft Genome of Tanacetum Coccineum: Genomic Comparison of Closely Related Tanacetum-Family Plants.</title>
        <authorList>
            <person name="Yamashiro T."/>
            <person name="Shiraishi A."/>
            <person name="Nakayama K."/>
            <person name="Satake H."/>
        </authorList>
    </citation>
    <scope>NUCLEOTIDE SEQUENCE</scope>
</reference>
<sequence>MKKKGPRSSGSSSLNDDAFARLMVSELAMHSERAIEMQKEERKSFLEIKRREVECLAHELEIQEYRQRQEDTRFYMQQYDHLTGDALNHMEALRTEIKVKCNFPYSFTFFI</sequence>
<reference evidence="1" key="2">
    <citation type="submission" date="2022-01" db="EMBL/GenBank/DDBJ databases">
        <authorList>
            <person name="Yamashiro T."/>
            <person name="Shiraishi A."/>
            <person name="Satake H."/>
            <person name="Nakayama K."/>
        </authorList>
    </citation>
    <scope>NUCLEOTIDE SEQUENCE</scope>
</reference>
<evidence type="ECO:0000313" key="2">
    <source>
        <dbReference type="Proteomes" id="UP001151760"/>
    </source>
</evidence>
<accession>A0ABQ4YRM8</accession>
<dbReference type="EMBL" id="BQNB010010676">
    <property type="protein sequence ID" value="GJS80503.1"/>
    <property type="molecule type" value="Genomic_DNA"/>
</dbReference>
<evidence type="ECO:0000313" key="1">
    <source>
        <dbReference type="EMBL" id="GJS80503.1"/>
    </source>
</evidence>
<protein>
    <recommendedName>
        <fullName evidence="3">GTD-binding domain-containing protein</fullName>
    </recommendedName>
</protein>
<keyword evidence="2" id="KW-1185">Reference proteome</keyword>
<evidence type="ECO:0008006" key="3">
    <source>
        <dbReference type="Google" id="ProtNLM"/>
    </source>
</evidence>